<evidence type="ECO:0000313" key="3">
    <source>
        <dbReference type="Proteomes" id="UP000831485"/>
    </source>
</evidence>
<dbReference type="PANTHER" id="PTHR12526">
    <property type="entry name" value="GLYCOSYLTRANSFERASE"/>
    <property type="match status" value="1"/>
</dbReference>
<dbReference type="InterPro" id="IPR028098">
    <property type="entry name" value="Glyco_trans_4-like_N"/>
</dbReference>
<evidence type="ECO:0000259" key="1">
    <source>
        <dbReference type="Pfam" id="PF13439"/>
    </source>
</evidence>
<dbReference type="PANTHER" id="PTHR12526:SF638">
    <property type="entry name" value="SPORE COAT PROTEIN SA"/>
    <property type="match status" value="1"/>
</dbReference>
<dbReference type="RefSeq" id="WP_248647146.1">
    <property type="nucleotide sequence ID" value="NZ_CP096574.1"/>
</dbReference>
<keyword evidence="2" id="KW-0328">Glycosyltransferase</keyword>
<reference evidence="2" key="1">
    <citation type="submission" date="2022-04" db="EMBL/GenBank/DDBJ databases">
        <authorList>
            <person name="Liu G."/>
        </authorList>
    </citation>
    <scope>NUCLEOTIDE SEQUENCE</scope>
    <source>
        <strain evidence="2">RG22</strain>
    </source>
</reference>
<dbReference type="Pfam" id="PF13439">
    <property type="entry name" value="Glyco_transf_4"/>
    <property type="match status" value="1"/>
</dbReference>
<dbReference type="GO" id="GO:0016757">
    <property type="term" value="F:glycosyltransferase activity"/>
    <property type="evidence" value="ECO:0007669"/>
    <property type="project" value="UniProtKB-KW"/>
</dbReference>
<dbReference type="Gene3D" id="3.40.50.2000">
    <property type="entry name" value="Glycogen Phosphorylase B"/>
    <property type="match status" value="2"/>
</dbReference>
<keyword evidence="2" id="KW-0808">Transferase</keyword>
<organism evidence="2 3">
    <name type="scientific">Geomonas paludis</name>
    <dbReference type="NCBI Taxonomy" id="2740185"/>
    <lineage>
        <taxon>Bacteria</taxon>
        <taxon>Pseudomonadati</taxon>
        <taxon>Thermodesulfobacteriota</taxon>
        <taxon>Desulfuromonadia</taxon>
        <taxon>Geobacterales</taxon>
        <taxon>Geobacteraceae</taxon>
        <taxon>Geomonas</taxon>
    </lineage>
</organism>
<feature type="domain" description="Glycosyltransferase subfamily 4-like N-terminal" evidence="1">
    <location>
        <begin position="106"/>
        <end position="240"/>
    </location>
</feature>
<dbReference type="EMBL" id="CP096574">
    <property type="protein sequence ID" value="UPU37632.1"/>
    <property type="molecule type" value="Genomic_DNA"/>
</dbReference>
<keyword evidence="3" id="KW-1185">Reference proteome</keyword>
<sequence>MKNLLLITIVFPPEAGGGTIRVAKNAKYLPCHGWSVAVVTSTPPKGVTGTVELPQVRVYRAPRLEVIGLLSKCAGALRTLLALLRRPRSGEGGGQRPGPGQPAVAPRRRLADYVFIPDDKVIWAPLACLWALCAVLRHRPGVIYSTSPSPSTHLVGYLVASVARLPWVIEFRDPWIFNPFRVPRPYGWMERLEQRLEERVLRRADHVVVTSEEYKRDFLARYPGLAADRISFIPNGFDLDDFAEVAPHPFDRFTIVHTGTFYEARSSVPFLEGVALALSREPRLAGQLQVVFAGVRDETTAAAVERLSLQGVVTQVGVVPHRQSIAYLAGAQLLLLVPGPGDGTMPGKTYEYLAVRRPILALCEEGVVSRLVTSTGSGCVVEPEDVAAIADAVIACYDARSTGALERDVACEAALAQFDRREIARKTARLLDTLVAGRG</sequence>
<gene>
    <name evidence="2" type="ORF">M1B72_07970</name>
</gene>
<accession>A0ABY4LIE6</accession>
<name>A0ABY4LIE6_9BACT</name>
<dbReference type="EC" id="2.4.-.-" evidence="2"/>
<evidence type="ECO:0000313" key="2">
    <source>
        <dbReference type="EMBL" id="UPU37632.1"/>
    </source>
</evidence>
<dbReference type="SUPFAM" id="SSF53756">
    <property type="entry name" value="UDP-Glycosyltransferase/glycogen phosphorylase"/>
    <property type="match status" value="1"/>
</dbReference>
<protein>
    <submittedName>
        <fullName evidence="2">Glycosyltransferase</fullName>
        <ecNumber evidence="2">2.4.-.-</ecNumber>
    </submittedName>
</protein>
<dbReference type="Proteomes" id="UP000831485">
    <property type="component" value="Chromosome"/>
</dbReference>
<proteinExistence type="predicted"/>
<dbReference type="Pfam" id="PF13692">
    <property type="entry name" value="Glyco_trans_1_4"/>
    <property type="match status" value="1"/>
</dbReference>